<proteinExistence type="predicted"/>
<evidence type="ECO:0000313" key="6">
    <source>
        <dbReference type="EMBL" id="HJC47039.1"/>
    </source>
</evidence>
<dbReference type="GO" id="GO:0051607">
    <property type="term" value="P:defense response to virus"/>
    <property type="evidence" value="ECO:0007669"/>
    <property type="project" value="UniProtKB-KW"/>
</dbReference>
<dbReference type="NCBIfam" id="TIGR01877">
    <property type="entry name" value="cas_cas6"/>
    <property type="match status" value="1"/>
</dbReference>
<evidence type="ECO:0000256" key="4">
    <source>
        <dbReference type="ARBA" id="ARBA00023118"/>
    </source>
</evidence>
<accession>A0A9D2T645</accession>
<reference evidence="6" key="1">
    <citation type="journal article" date="2021" name="PeerJ">
        <title>Extensive microbial diversity within the chicken gut microbiome revealed by metagenomics and culture.</title>
        <authorList>
            <person name="Gilroy R."/>
            <person name="Ravi A."/>
            <person name="Getino M."/>
            <person name="Pursley I."/>
            <person name="Horton D.L."/>
            <person name="Alikhan N.F."/>
            <person name="Baker D."/>
            <person name="Gharbi K."/>
            <person name="Hall N."/>
            <person name="Watson M."/>
            <person name="Adriaenssens E.M."/>
            <person name="Foster-Nyarko E."/>
            <person name="Jarju S."/>
            <person name="Secka A."/>
            <person name="Antonio M."/>
            <person name="Oren A."/>
            <person name="Chaudhuri R.R."/>
            <person name="La Ragione R."/>
            <person name="Hildebrand F."/>
            <person name="Pallen M.J."/>
        </authorList>
    </citation>
    <scope>NUCLEOTIDE SEQUENCE</scope>
    <source>
        <strain evidence="6">CHK183-5548</strain>
    </source>
</reference>
<dbReference type="InterPro" id="IPR010156">
    <property type="entry name" value="CRISPR-assoc_prot_Cas6"/>
</dbReference>
<keyword evidence="2" id="KW-0255">Endonuclease</keyword>
<dbReference type="Gene3D" id="3.30.70.1900">
    <property type="match status" value="1"/>
</dbReference>
<sequence length="252" mass="29059">MKKVLAELKMTLETEDADFGYYRSSNMQGVLMEQIDPDYAGRLHEQGLNPYSQYVYQSRGECQWIVHTLTREAYDHIIVPLQDPAFQSFSLKKKEDPITISRKELKTVTKKSLLDEFYASEGSRYLSVEFLTPAAFRQNGIYINYPDLRLIFQSLMNKYSASNEEFRMFDEETLDQLRSNLMISRYRMQSAVFPMEGVKIPGFTGKMTIRVGGTKTMANYARMLLRFGEYSGVGIKTGMGMGAVRLEEKEKL</sequence>
<evidence type="ECO:0000256" key="2">
    <source>
        <dbReference type="ARBA" id="ARBA00022759"/>
    </source>
</evidence>
<dbReference type="Proteomes" id="UP000823883">
    <property type="component" value="Unassembled WGS sequence"/>
</dbReference>
<feature type="domain" description="CRISPR-associated protein Cas6 C-terminal" evidence="5">
    <location>
        <begin position="128"/>
        <end position="244"/>
    </location>
</feature>
<reference evidence="6" key="2">
    <citation type="submission" date="2021-04" db="EMBL/GenBank/DDBJ databases">
        <authorList>
            <person name="Gilroy R."/>
        </authorList>
    </citation>
    <scope>NUCLEOTIDE SEQUENCE</scope>
    <source>
        <strain evidence="6">CHK183-5548</strain>
    </source>
</reference>
<dbReference type="AlphaFoldDB" id="A0A9D2T645"/>
<keyword evidence="4" id="KW-0051">Antiviral defense</keyword>
<dbReference type="GO" id="GO:0004519">
    <property type="term" value="F:endonuclease activity"/>
    <property type="evidence" value="ECO:0007669"/>
    <property type="project" value="UniProtKB-KW"/>
</dbReference>
<name>A0A9D2T645_9FIRM</name>
<dbReference type="Pfam" id="PF10040">
    <property type="entry name" value="CRISPR_Cas6"/>
    <property type="match status" value="1"/>
</dbReference>
<dbReference type="CDD" id="cd21141">
    <property type="entry name" value="Cas6_III-like"/>
    <property type="match status" value="1"/>
</dbReference>
<keyword evidence="1" id="KW-0540">Nuclease</keyword>
<evidence type="ECO:0000259" key="5">
    <source>
        <dbReference type="Pfam" id="PF10040"/>
    </source>
</evidence>
<comment type="caution">
    <text evidence="6">The sequence shown here is derived from an EMBL/GenBank/DDBJ whole genome shotgun (WGS) entry which is preliminary data.</text>
</comment>
<gene>
    <name evidence="6" type="primary">cas6</name>
    <name evidence="6" type="ORF">IAA04_03190</name>
</gene>
<dbReference type="InterPro" id="IPR019267">
    <property type="entry name" value="CRISPR-assoc_Cas6_C"/>
</dbReference>
<dbReference type="GO" id="GO:0016788">
    <property type="term" value="F:hydrolase activity, acting on ester bonds"/>
    <property type="evidence" value="ECO:0007669"/>
    <property type="project" value="InterPro"/>
</dbReference>
<evidence type="ECO:0000256" key="3">
    <source>
        <dbReference type="ARBA" id="ARBA00022801"/>
    </source>
</evidence>
<protein>
    <submittedName>
        <fullName evidence="6">CRISPR-associated endoribonuclease Cas6</fullName>
    </submittedName>
</protein>
<evidence type="ECO:0000313" key="7">
    <source>
        <dbReference type="Proteomes" id="UP000823883"/>
    </source>
</evidence>
<dbReference type="EMBL" id="DWWL01000017">
    <property type="protein sequence ID" value="HJC47039.1"/>
    <property type="molecule type" value="Genomic_DNA"/>
</dbReference>
<keyword evidence="3" id="KW-0378">Hydrolase</keyword>
<organism evidence="6 7">
    <name type="scientific">Candidatus Lachnoclostridium pullistercoris</name>
    <dbReference type="NCBI Taxonomy" id="2838632"/>
    <lineage>
        <taxon>Bacteria</taxon>
        <taxon>Bacillati</taxon>
        <taxon>Bacillota</taxon>
        <taxon>Clostridia</taxon>
        <taxon>Lachnospirales</taxon>
        <taxon>Lachnospiraceae</taxon>
    </lineage>
</organism>
<evidence type="ECO:0000256" key="1">
    <source>
        <dbReference type="ARBA" id="ARBA00022722"/>
    </source>
</evidence>